<evidence type="ECO:0000259" key="2">
    <source>
        <dbReference type="Pfam" id="PF00850"/>
    </source>
</evidence>
<dbReference type="RefSeq" id="WP_077277243.1">
    <property type="nucleotide sequence ID" value="NZ_MVBK01000002.1"/>
</dbReference>
<dbReference type="OrthoDB" id="9808367at2"/>
<feature type="domain" description="Histone deacetylase" evidence="2">
    <location>
        <begin position="20"/>
        <end position="307"/>
    </location>
</feature>
<dbReference type="PANTHER" id="PTHR10625">
    <property type="entry name" value="HISTONE DEACETYLASE HDAC1-RELATED"/>
    <property type="match status" value="1"/>
</dbReference>
<evidence type="ECO:0000256" key="1">
    <source>
        <dbReference type="ARBA" id="ARBA00005947"/>
    </source>
</evidence>
<dbReference type="InterPro" id="IPR023696">
    <property type="entry name" value="Ureohydrolase_dom_sf"/>
</dbReference>
<dbReference type="AlphaFoldDB" id="A0A1V3NVC9"/>
<dbReference type="Pfam" id="PF00850">
    <property type="entry name" value="Hist_deacetyl"/>
    <property type="match status" value="1"/>
</dbReference>
<evidence type="ECO:0000313" key="4">
    <source>
        <dbReference type="Proteomes" id="UP000189462"/>
    </source>
</evidence>
<dbReference type="EMBL" id="MVBK01000002">
    <property type="protein sequence ID" value="OOG28762.1"/>
    <property type="molecule type" value="Genomic_DNA"/>
</dbReference>
<dbReference type="STRING" id="108003.B1C78_00790"/>
<dbReference type="GO" id="GO:0040029">
    <property type="term" value="P:epigenetic regulation of gene expression"/>
    <property type="evidence" value="ECO:0007669"/>
    <property type="project" value="TreeGrafter"/>
</dbReference>
<name>A0A1V3NVC9_9GAMM</name>
<accession>A0A1V3NVC9</accession>
<comment type="caution">
    <text evidence="3">The sequence shown here is derived from an EMBL/GenBank/DDBJ whole genome shotgun (WGS) entry which is preliminary data.</text>
</comment>
<dbReference type="SUPFAM" id="SSF52768">
    <property type="entry name" value="Arginase/deacetylase"/>
    <property type="match status" value="1"/>
</dbReference>
<proteinExistence type="inferred from homology"/>
<dbReference type="InterPro" id="IPR023801">
    <property type="entry name" value="His_deacetylse_dom"/>
</dbReference>
<organism evidence="3 4">
    <name type="scientific">Thioalkalivibrio denitrificans</name>
    <dbReference type="NCBI Taxonomy" id="108003"/>
    <lineage>
        <taxon>Bacteria</taxon>
        <taxon>Pseudomonadati</taxon>
        <taxon>Pseudomonadota</taxon>
        <taxon>Gammaproteobacteria</taxon>
        <taxon>Chromatiales</taxon>
        <taxon>Ectothiorhodospiraceae</taxon>
        <taxon>Thioalkalivibrio</taxon>
    </lineage>
</organism>
<dbReference type="Proteomes" id="UP000189462">
    <property type="component" value="Unassembled WGS sequence"/>
</dbReference>
<reference evidence="3 4" key="1">
    <citation type="submission" date="2017-02" db="EMBL/GenBank/DDBJ databases">
        <title>Genomic diversity within the haloalkaliphilic genus Thioalkalivibrio.</title>
        <authorList>
            <person name="Ahn A.-C."/>
            <person name="Meier-Kolthoff J."/>
            <person name="Overmars L."/>
            <person name="Richter M."/>
            <person name="Woyke T."/>
            <person name="Sorokin D.Y."/>
            <person name="Muyzer G."/>
        </authorList>
    </citation>
    <scope>NUCLEOTIDE SEQUENCE [LARGE SCALE GENOMIC DNA]</scope>
    <source>
        <strain evidence="3 4">ALJD</strain>
    </source>
</reference>
<dbReference type="PRINTS" id="PR01270">
    <property type="entry name" value="HDASUPER"/>
</dbReference>
<dbReference type="Gene3D" id="3.40.800.20">
    <property type="entry name" value="Histone deacetylase domain"/>
    <property type="match status" value="1"/>
</dbReference>
<dbReference type="InterPro" id="IPR037138">
    <property type="entry name" value="His_deacetylse_dom_sf"/>
</dbReference>
<evidence type="ECO:0000313" key="3">
    <source>
        <dbReference type="EMBL" id="OOG28762.1"/>
    </source>
</evidence>
<dbReference type="InterPro" id="IPR000286">
    <property type="entry name" value="HDACs"/>
</dbReference>
<gene>
    <name evidence="3" type="ORF">B1C78_00790</name>
</gene>
<comment type="similarity">
    <text evidence="1">Belongs to the histone deacetylase family.</text>
</comment>
<keyword evidence="4" id="KW-1185">Reference proteome</keyword>
<sequence>MTVYFISHPVCMEHLTPGYHPERPERLAAIDDQLLTSGVGSLLHYREAPPVTREQLLRVHSAPYLDELSQGAPSAGKTVCLDGGDTYLSEHSLEAASRAAGAVVSGVDLVMTGQDNAAFCSVRPPGHHATRDHAMGFCLYNNIAVGAAHALAAHGLERVAIADFDVHHGNGTDDIFLHEPRVLFCSTFQHPYYPYQGAERRSGVPRVNVPLPAGTGGEAFRAAVREHWLPALEEFRPQLLLISAGFDAHLEDDMAGFGLVEDDYAWVTRKLKGIAERHAEGRIVSTLEGGYALSALGRSVVAHLKALL</sequence>
<dbReference type="PANTHER" id="PTHR10625:SF10">
    <property type="entry name" value="HISTONE DEACETYLASE HDAC1"/>
    <property type="match status" value="1"/>
</dbReference>
<dbReference type="CDD" id="cd11599">
    <property type="entry name" value="HDAC_classII_2"/>
    <property type="match status" value="1"/>
</dbReference>
<protein>
    <submittedName>
        <fullName evidence="3">Deacetylase</fullName>
    </submittedName>
</protein>
<dbReference type="GO" id="GO:0004407">
    <property type="term" value="F:histone deacetylase activity"/>
    <property type="evidence" value="ECO:0007669"/>
    <property type="project" value="TreeGrafter"/>
</dbReference>